<dbReference type="PANTHER" id="PTHR38451:SF1">
    <property type="entry name" value="TRNA (ADENINE(22)-N(1))-METHYLTRANSFERASE"/>
    <property type="match status" value="1"/>
</dbReference>
<dbReference type="InterPro" id="IPR006901">
    <property type="entry name" value="TrmK"/>
</dbReference>
<dbReference type="OrthoDB" id="5881184at2"/>
<keyword evidence="1" id="KW-0808">Transferase</keyword>
<dbReference type="PIRSF" id="PIRSF018637">
    <property type="entry name" value="TrmK"/>
    <property type="match status" value="1"/>
</dbReference>
<proteinExistence type="predicted"/>
<name>A0A2S6HRN2_9FIRM</name>
<gene>
    <name evidence="1" type="ORF">BXY41_107190</name>
</gene>
<evidence type="ECO:0000313" key="2">
    <source>
        <dbReference type="Proteomes" id="UP000237749"/>
    </source>
</evidence>
<sequence>MKLSKRLGMIASFVPGGSRVADIGTDHGYIPIHLVQEGIAKSAIAMDVRKGPLLRAQTHIKEAGLTDLVEVRLSDGLLKLEKNQADCVVIAGMGGELIIHILEEGRHLWDSISYWVLSPHSELYKVRKFLAEHEFSIRRETMIKEDGKYYSVMGVTRDSMVSEDRDPELGYRYGKDLLDSKNPVLKEFLQKEQIQIGEILKGLQSSGTKNAEGRIEELKLELKWNKEAQDAMQQTD</sequence>
<dbReference type="AlphaFoldDB" id="A0A2S6HRN2"/>
<evidence type="ECO:0000313" key="1">
    <source>
        <dbReference type="EMBL" id="PPK80259.1"/>
    </source>
</evidence>
<dbReference type="Pfam" id="PF12847">
    <property type="entry name" value="Methyltransf_18"/>
    <property type="match status" value="1"/>
</dbReference>
<dbReference type="PANTHER" id="PTHR38451">
    <property type="entry name" value="TRNA (ADENINE(22)-N(1))-METHYLTRANSFERASE"/>
    <property type="match status" value="1"/>
</dbReference>
<dbReference type="GO" id="GO:0160105">
    <property type="term" value="F:tRNA (adenine(22)-N1)-methyltransferase activity"/>
    <property type="evidence" value="ECO:0007669"/>
    <property type="project" value="InterPro"/>
</dbReference>
<reference evidence="1 2" key="1">
    <citation type="submission" date="2018-02" db="EMBL/GenBank/DDBJ databases">
        <title>Genomic Encyclopedia of Archaeal and Bacterial Type Strains, Phase II (KMG-II): from individual species to whole genera.</title>
        <authorList>
            <person name="Goeker M."/>
        </authorList>
    </citation>
    <scope>NUCLEOTIDE SEQUENCE [LARGE SCALE GENOMIC DNA]</scope>
    <source>
        <strain evidence="1 2">DSM 3808</strain>
    </source>
</reference>
<comment type="caution">
    <text evidence="1">The sequence shown here is derived from an EMBL/GenBank/DDBJ whole genome shotgun (WGS) entry which is preliminary data.</text>
</comment>
<dbReference type="EMBL" id="PTJA01000007">
    <property type="protein sequence ID" value="PPK80259.1"/>
    <property type="molecule type" value="Genomic_DNA"/>
</dbReference>
<dbReference type="InterPro" id="IPR029063">
    <property type="entry name" value="SAM-dependent_MTases_sf"/>
</dbReference>
<dbReference type="SUPFAM" id="SSF53335">
    <property type="entry name" value="S-adenosyl-L-methionine-dependent methyltransferases"/>
    <property type="match status" value="1"/>
</dbReference>
<protein>
    <submittedName>
        <fullName evidence="1">tRNA (Adenine22-N1)-methyltransferase</fullName>
    </submittedName>
</protein>
<organism evidence="1 2">
    <name type="scientific">Lacrimispora xylanisolvens</name>
    <dbReference type="NCBI Taxonomy" id="384636"/>
    <lineage>
        <taxon>Bacteria</taxon>
        <taxon>Bacillati</taxon>
        <taxon>Bacillota</taxon>
        <taxon>Clostridia</taxon>
        <taxon>Lachnospirales</taxon>
        <taxon>Lachnospiraceae</taxon>
        <taxon>Lacrimispora</taxon>
    </lineage>
</organism>
<dbReference type="Proteomes" id="UP000237749">
    <property type="component" value="Unassembled WGS sequence"/>
</dbReference>
<dbReference type="RefSeq" id="WP_104437576.1">
    <property type="nucleotide sequence ID" value="NZ_PTJA01000007.1"/>
</dbReference>
<keyword evidence="2" id="KW-1185">Reference proteome</keyword>
<keyword evidence="1" id="KW-0489">Methyltransferase</keyword>
<accession>A0A2S6HRN2</accession>
<dbReference type="Gene3D" id="3.40.50.150">
    <property type="entry name" value="Vaccinia Virus protein VP39"/>
    <property type="match status" value="1"/>
</dbReference>
<dbReference type="GO" id="GO:0032259">
    <property type="term" value="P:methylation"/>
    <property type="evidence" value="ECO:0007669"/>
    <property type="project" value="UniProtKB-KW"/>
</dbReference>